<comment type="caution">
    <text evidence="1">The sequence shown here is derived from an EMBL/GenBank/DDBJ whole genome shotgun (WGS) entry which is preliminary data.</text>
</comment>
<accession>A0A9N9ITN2</accession>
<sequence length="51" mass="5650">MTRKLVMIDGRQWGGANDDDEGGSVSHFSLKLSAKTNMNCFNLYVTFPLAI</sequence>
<protein>
    <submittedName>
        <fullName evidence="1">15562_t:CDS:1</fullName>
    </submittedName>
</protein>
<dbReference type="AlphaFoldDB" id="A0A9N9ITN2"/>
<reference evidence="1" key="1">
    <citation type="submission" date="2021-06" db="EMBL/GenBank/DDBJ databases">
        <authorList>
            <person name="Kallberg Y."/>
            <person name="Tangrot J."/>
            <person name="Rosling A."/>
        </authorList>
    </citation>
    <scope>NUCLEOTIDE SEQUENCE</scope>
    <source>
        <strain evidence="1">UK204</strain>
    </source>
</reference>
<feature type="non-terminal residue" evidence="1">
    <location>
        <position position="51"/>
    </location>
</feature>
<name>A0A9N9ITN2_9GLOM</name>
<organism evidence="1 2">
    <name type="scientific">Funneliformis caledonium</name>
    <dbReference type="NCBI Taxonomy" id="1117310"/>
    <lineage>
        <taxon>Eukaryota</taxon>
        <taxon>Fungi</taxon>
        <taxon>Fungi incertae sedis</taxon>
        <taxon>Mucoromycota</taxon>
        <taxon>Glomeromycotina</taxon>
        <taxon>Glomeromycetes</taxon>
        <taxon>Glomerales</taxon>
        <taxon>Glomeraceae</taxon>
        <taxon>Funneliformis</taxon>
    </lineage>
</organism>
<evidence type="ECO:0000313" key="2">
    <source>
        <dbReference type="Proteomes" id="UP000789570"/>
    </source>
</evidence>
<dbReference type="Proteomes" id="UP000789570">
    <property type="component" value="Unassembled WGS sequence"/>
</dbReference>
<proteinExistence type="predicted"/>
<keyword evidence="2" id="KW-1185">Reference proteome</keyword>
<evidence type="ECO:0000313" key="1">
    <source>
        <dbReference type="EMBL" id="CAG8750196.1"/>
    </source>
</evidence>
<dbReference type="EMBL" id="CAJVPQ010018114">
    <property type="protein sequence ID" value="CAG8750196.1"/>
    <property type="molecule type" value="Genomic_DNA"/>
</dbReference>
<gene>
    <name evidence="1" type="ORF">FCALED_LOCUS16261</name>
</gene>